<feature type="signal peptide" evidence="7">
    <location>
        <begin position="1"/>
        <end position="19"/>
    </location>
</feature>
<feature type="region of interest" description="Disordered" evidence="6">
    <location>
        <begin position="504"/>
        <end position="524"/>
    </location>
</feature>
<comment type="similarity">
    <text evidence="2">Belongs to the SusD family.</text>
</comment>
<dbReference type="Pfam" id="PF07980">
    <property type="entry name" value="SusD_RagB"/>
    <property type="match status" value="1"/>
</dbReference>
<organism evidence="10 11">
    <name type="scientific">Candidatus Prevotella avicola</name>
    <dbReference type="NCBI Taxonomy" id="2838738"/>
    <lineage>
        <taxon>Bacteria</taxon>
        <taxon>Pseudomonadati</taxon>
        <taxon>Bacteroidota</taxon>
        <taxon>Bacteroidia</taxon>
        <taxon>Bacteroidales</taxon>
        <taxon>Prevotellaceae</taxon>
        <taxon>Prevotella</taxon>
    </lineage>
</organism>
<evidence type="ECO:0000256" key="6">
    <source>
        <dbReference type="SAM" id="MobiDB-lite"/>
    </source>
</evidence>
<evidence type="ECO:0000259" key="8">
    <source>
        <dbReference type="Pfam" id="PF07980"/>
    </source>
</evidence>
<feature type="domain" description="RagB/SusD" evidence="8">
    <location>
        <begin position="420"/>
        <end position="549"/>
    </location>
</feature>
<sequence length="549" mass="61409">MKQYKLLSLLAGVSLMAFTSCDLEEMPTTDIGFDNNEETVVNGANIQNFENGLYSAFRATQYGTFSEVPELMCDGFNETINSGNYFGPVHRTDDSFTSSNQDVESIWGSYYSAIVNYNNVINNDYVNEQEAAFMVEDADYTQVDAYAIRALGVAHFFRAYTYMQLARLFAKDYEPSTAATDLCVPLVLEYNQEEKPARATVEAVYGQIKKDLDAADQYFMKLYEAAAQLSQANQLTQSYYDCYNTILPSGPGSESVTLDAIYALYARYYLDTHNYPEAATYAMKLISGGITGKTGYALAEGAKGMQQEYTYDQGTEPIFQMAASLAENGSGTNDAYLQGYANGASSYYLDPWYIPSAKLLNAYEDQDLRLLTWFSRNEPVLWEGWLITRTINIFTKYYGNPELNNSIVPNGRQHVKPFMIGEMYLIAAEASLQAGDPTTAATKLNELQTMRGATPTAATMENIQNEWFKETVGEGLRFSCLKRWHIGYNGRPARDYSVQLPTGKTLSGYTPAGTDRTQKNMPADDPNWLLPIPSYDIQLNDNLVQNPGY</sequence>
<evidence type="ECO:0000256" key="3">
    <source>
        <dbReference type="ARBA" id="ARBA00022729"/>
    </source>
</evidence>
<accession>A0A9D2FYV5</accession>
<evidence type="ECO:0000256" key="2">
    <source>
        <dbReference type="ARBA" id="ARBA00006275"/>
    </source>
</evidence>
<dbReference type="InterPro" id="IPR012944">
    <property type="entry name" value="SusD_RagB_dom"/>
</dbReference>
<dbReference type="Gene3D" id="1.25.40.390">
    <property type="match status" value="1"/>
</dbReference>
<dbReference type="GO" id="GO:0009279">
    <property type="term" value="C:cell outer membrane"/>
    <property type="evidence" value="ECO:0007669"/>
    <property type="project" value="UniProtKB-SubCell"/>
</dbReference>
<dbReference type="Pfam" id="PF14322">
    <property type="entry name" value="SusD-like_3"/>
    <property type="match status" value="1"/>
</dbReference>
<comment type="caution">
    <text evidence="10">The sequence shown here is derived from an EMBL/GenBank/DDBJ whole genome shotgun (WGS) entry which is preliminary data.</text>
</comment>
<evidence type="ECO:0000256" key="1">
    <source>
        <dbReference type="ARBA" id="ARBA00004442"/>
    </source>
</evidence>
<feature type="domain" description="SusD-like N-terminal" evidence="9">
    <location>
        <begin position="46"/>
        <end position="224"/>
    </location>
</feature>
<keyword evidence="5" id="KW-0998">Cell outer membrane</keyword>
<dbReference type="InterPro" id="IPR033985">
    <property type="entry name" value="SusD-like_N"/>
</dbReference>
<dbReference type="PROSITE" id="PS51257">
    <property type="entry name" value="PROKAR_LIPOPROTEIN"/>
    <property type="match status" value="1"/>
</dbReference>
<keyword evidence="3 7" id="KW-0732">Signal</keyword>
<gene>
    <name evidence="10" type="ORF">H9966_06435</name>
</gene>
<comment type="subcellular location">
    <subcellularLocation>
        <location evidence="1">Cell outer membrane</location>
    </subcellularLocation>
</comment>
<reference evidence="10" key="1">
    <citation type="journal article" date="2021" name="PeerJ">
        <title>Extensive microbial diversity within the chicken gut microbiome revealed by metagenomics and culture.</title>
        <authorList>
            <person name="Gilroy R."/>
            <person name="Ravi A."/>
            <person name="Getino M."/>
            <person name="Pursley I."/>
            <person name="Horton D.L."/>
            <person name="Alikhan N.F."/>
            <person name="Baker D."/>
            <person name="Gharbi K."/>
            <person name="Hall N."/>
            <person name="Watson M."/>
            <person name="Adriaenssens E.M."/>
            <person name="Foster-Nyarko E."/>
            <person name="Jarju S."/>
            <person name="Secka A."/>
            <person name="Antonio M."/>
            <person name="Oren A."/>
            <person name="Chaudhuri R.R."/>
            <person name="La Ragione R."/>
            <person name="Hildebrand F."/>
            <person name="Pallen M.J."/>
        </authorList>
    </citation>
    <scope>NUCLEOTIDE SEQUENCE</scope>
    <source>
        <strain evidence="10">ChiHecec3B27-8219</strain>
    </source>
</reference>
<evidence type="ECO:0000259" key="9">
    <source>
        <dbReference type="Pfam" id="PF14322"/>
    </source>
</evidence>
<dbReference type="Proteomes" id="UP000824055">
    <property type="component" value="Unassembled WGS sequence"/>
</dbReference>
<proteinExistence type="inferred from homology"/>
<evidence type="ECO:0000313" key="11">
    <source>
        <dbReference type="Proteomes" id="UP000824055"/>
    </source>
</evidence>
<protein>
    <submittedName>
        <fullName evidence="10">RagB/SusD family nutrient uptake outer membrane protein</fullName>
    </submittedName>
</protein>
<evidence type="ECO:0000313" key="10">
    <source>
        <dbReference type="EMBL" id="HIZ69498.1"/>
    </source>
</evidence>
<reference evidence="10" key="2">
    <citation type="submission" date="2021-04" db="EMBL/GenBank/DDBJ databases">
        <authorList>
            <person name="Gilroy R."/>
        </authorList>
    </citation>
    <scope>NUCLEOTIDE SEQUENCE</scope>
    <source>
        <strain evidence="10">ChiHecec3B27-8219</strain>
    </source>
</reference>
<evidence type="ECO:0000256" key="4">
    <source>
        <dbReference type="ARBA" id="ARBA00023136"/>
    </source>
</evidence>
<feature type="chain" id="PRO_5039194898" evidence="7">
    <location>
        <begin position="20"/>
        <end position="549"/>
    </location>
</feature>
<dbReference type="InterPro" id="IPR011990">
    <property type="entry name" value="TPR-like_helical_dom_sf"/>
</dbReference>
<evidence type="ECO:0000256" key="7">
    <source>
        <dbReference type="SAM" id="SignalP"/>
    </source>
</evidence>
<dbReference type="AlphaFoldDB" id="A0A9D2FYV5"/>
<name>A0A9D2FYV5_9BACT</name>
<dbReference type="EMBL" id="DXBE01000048">
    <property type="protein sequence ID" value="HIZ69498.1"/>
    <property type="molecule type" value="Genomic_DNA"/>
</dbReference>
<keyword evidence="4" id="KW-0472">Membrane</keyword>
<evidence type="ECO:0000256" key="5">
    <source>
        <dbReference type="ARBA" id="ARBA00023237"/>
    </source>
</evidence>
<dbReference type="SUPFAM" id="SSF48452">
    <property type="entry name" value="TPR-like"/>
    <property type="match status" value="1"/>
</dbReference>